<dbReference type="Gene3D" id="3.40.50.300">
    <property type="entry name" value="P-loop containing nucleotide triphosphate hydrolases"/>
    <property type="match status" value="1"/>
</dbReference>
<dbReference type="Proteomes" id="UP000077013">
    <property type="component" value="Unassembled WGS sequence"/>
</dbReference>
<gene>
    <name evidence="3" type="ORF">ULVI_01795</name>
</gene>
<evidence type="ECO:0000259" key="2">
    <source>
        <dbReference type="Pfam" id="PF24883"/>
    </source>
</evidence>
<dbReference type="InterPro" id="IPR056884">
    <property type="entry name" value="NPHP3-like_N"/>
</dbReference>
<proteinExistence type="predicted"/>
<dbReference type="RefSeq" id="WP_068589017.1">
    <property type="nucleotide sequence ID" value="NZ_LRXL01000017.1"/>
</dbReference>
<reference evidence="3 4" key="1">
    <citation type="submission" date="2016-02" db="EMBL/GenBank/DDBJ databases">
        <title>Ulvibacter sp. LPB0005, isolated from Thais luteostoma.</title>
        <authorList>
            <person name="Shin S.-K."/>
            <person name="Yi H."/>
        </authorList>
    </citation>
    <scope>NUCLEOTIDE SEQUENCE [LARGE SCALE GENOMIC DNA]</scope>
    <source>
        <strain evidence="3 4">LPB0005</strain>
    </source>
</reference>
<keyword evidence="1" id="KW-0677">Repeat</keyword>
<dbReference type="SUPFAM" id="SSF52540">
    <property type="entry name" value="P-loop containing nucleoside triphosphate hydrolases"/>
    <property type="match status" value="1"/>
</dbReference>
<evidence type="ECO:0000313" key="3">
    <source>
        <dbReference type="EMBL" id="OAB81113.1"/>
    </source>
</evidence>
<sequence length="1017" mass="118866">MNEISEFKRLAKKIQNNKEFQKRNVSELIKIIPFIGNLIEENLFGPERDANLDSRFSALEELAVKALKEDNISKIINILEQHTLILNRFVFENERLFIENDKTYLRRVKIGISFVEQDTVLAKSIIGQLKKNQIDVVSNNLIFSKENNISYNKSLPNDIDSLIVLYSENYEKHNCSSYDQNDFLNKAIELKIPVTTIAFNEITNSKLPIENSLNKIFDAKEVSHIIDTFFFDNYIEIKEKEQDLIKKYSDVETILKLYNSNFHKVESYEKNKIGFELYELKNLTGSSIFCVYLYENIYIKNTLEFIHENFIKNNEEYFILYQKRKRYVQEKRIDYIKKLVSKDTNIFYIDDFIWENLTCSYFNNKQTYKNTSFIPPNLSYQKKKFDNFNFFDNWLYKKNSPTLIITGSGGIGKTTLAKELTNRINNSANKTKAIYIDALKISSSILHLTHNNDNINLYSFYESSVSKNSAPSLSYDLFRINIDNGNLVIIIDGLDEIISRLGERFNITNFFETIQNFTDGVGNGKVILTSRNHFWNISKSSFPNTQEIEILPFDKNKALEYFNNLYPNSPKLVKKAMKISESILGDISNNDFIPYALECVSFIIEDSTENGDYYDPDFNSIILKQDIKNDFILGKLCVREEQRTEQVAVDQQLAVFYEIANKNIQKNEFHSVCKRLKKIDINDRQIESFLSHPIIDSSSDFIKFKYDFFKNHIKSIYLNNLFNTNDLKINNNHIDIFLNLISFNSSFTSDISERISIEQEDLVYRFLVLQEEIKSKSDISTVAKNKSISSLFIILLKNNVINNDYNSELNTKLLVEFFGKTDGVIESLNIIDLSCNDNNKIIFDFSNTIFENAYISSYDYFWECKFDINTKFYNSSFYKIHKSKKINTGAKESNFVNIKGSDESFKRVISESKFLNKNKDSKIISDLHQFFSHFCSNGIVVRKIYPKVNQLYQRKFIKLDSLLKILEKENVIKTFSSPKNILTIEILEKHHQEILKFYSNRISGGVIKEIFNVIKNK</sequence>
<feature type="domain" description="Nephrocystin 3-like N-terminal" evidence="2">
    <location>
        <begin position="391"/>
        <end position="531"/>
    </location>
</feature>
<comment type="caution">
    <text evidence="3">The sequence shown here is derived from an EMBL/GenBank/DDBJ whole genome shotgun (WGS) entry which is preliminary data.</text>
</comment>
<evidence type="ECO:0000313" key="4">
    <source>
        <dbReference type="Proteomes" id="UP000077013"/>
    </source>
</evidence>
<organism evidence="3 4">
    <name type="scientific">Cochleicola gelatinilyticus</name>
    <dbReference type="NCBI Taxonomy" id="1763537"/>
    <lineage>
        <taxon>Bacteria</taxon>
        <taxon>Pseudomonadati</taxon>
        <taxon>Bacteroidota</taxon>
        <taxon>Flavobacteriia</taxon>
        <taxon>Flavobacteriales</taxon>
        <taxon>Flavobacteriaceae</taxon>
        <taxon>Cochleicola</taxon>
    </lineage>
</organism>
<dbReference type="EMBL" id="LRXL01000017">
    <property type="protein sequence ID" value="OAB81113.1"/>
    <property type="molecule type" value="Genomic_DNA"/>
</dbReference>
<dbReference type="AlphaFoldDB" id="A0A167JVD0"/>
<dbReference type="InterPro" id="IPR027417">
    <property type="entry name" value="P-loop_NTPase"/>
</dbReference>
<evidence type="ECO:0000256" key="1">
    <source>
        <dbReference type="ARBA" id="ARBA00022737"/>
    </source>
</evidence>
<accession>A0A167JVD0</accession>
<name>A0A167JVD0_9FLAO</name>
<dbReference type="Pfam" id="PF24883">
    <property type="entry name" value="NPHP3_N"/>
    <property type="match status" value="1"/>
</dbReference>
<protein>
    <recommendedName>
        <fullName evidence="2">Nephrocystin 3-like N-terminal domain-containing protein</fullName>
    </recommendedName>
</protein>
<keyword evidence="4" id="KW-1185">Reference proteome</keyword>
<dbReference type="OrthoDB" id="9784297at2"/>
<dbReference type="STRING" id="1763537.ULVI_01795"/>